<feature type="coiled-coil region" evidence="3">
    <location>
        <begin position="366"/>
        <end position="403"/>
    </location>
</feature>
<sequence length="454" mass="49923">MSSFSAKRRARVIKVSEADDADAENSSASENDGSRQEAPKPLFGFKAGRKPFRQSGLRKSFTPTDENAAEIGQDANLAQDDACVVIRPSTMKQKKKMVKSRLSFGLGAGDASDDHGDSALASKSQRQSANIPRAGIAIRELPPRVIPEDLDRPIYSKEYLSELQSSTPNTPGDISSMPTDVDEMMLDASELQGATIVDASEAMTSVPNTQILSEAEIRERKERRARLAKEQEYIVIDDDDGDNGLGRSKKETTRLVREEEDLGEGFDDYVEDGGLALGKRAEKERRRRHRRQMAELINTAEGHSSESSSESDAERRMAYEAAQTRAGLDGIEKPGKSTKDINVQLPSKFLPLPSLPECLARLQASLKSMEKDIRTKHASIEQLRREREEVDRREAEVQALLDETGRKYQEAMSHGALSGVQGSVTGSNGEFTTQRGLESIGATPIRPDDDVDIS</sequence>
<feature type="compositionally biased region" description="Acidic residues" evidence="4">
    <location>
        <begin position="258"/>
        <end position="271"/>
    </location>
</feature>
<comment type="subcellular location">
    <subcellularLocation>
        <location evidence="1">Nucleus</location>
    </subcellularLocation>
</comment>
<feature type="compositionally biased region" description="Basic residues" evidence="4">
    <location>
        <begin position="1"/>
        <end position="12"/>
    </location>
</feature>
<accession>A0A2C5YI72</accession>
<feature type="region of interest" description="Disordered" evidence="4">
    <location>
        <begin position="237"/>
        <end position="320"/>
    </location>
</feature>
<dbReference type="PANTHER" id="PTHR12214:SF0">
    <property type="entry name" value="LD29489P"/>
    <property type="match status" value="1"/>
</dbReference>
<proteinExistence type="predicted"/>
<evidence type="ECO:0000313" key="6">
    <source>
        <dbReference type="Proteomes" id="UP000226192"/>
    </source>
</evidence>
<dbReference type="STRING" id="1399860.A0A2C5YI72"/>
<feature type="compositionally biased region" description="Polar residues" evidence="4">
    <location>
        <begin position="420"/>
        <end position="436"/>
    </location>
</feature>
<dbReference type="Proteomes" id="UP000226192">
    <property type="component" value="Unassembled WGS sequence"/>
</dbReference>
<keyword evidence="6" id="KW-1185">Reference proteome</keyword>
<dbReference type="OrthoDB" id="429427at2759"/>
<keyword evidence="2" id="KW-0539">Nucleus</keyword>
<evidence type="ECO:0008006" key="7">
    <source>
        <dbReference type="Google" id="ProtNLM"/>
    </source>
</evidence>
<dbReference type="GO" id="GO:0003677">
    <property type="term" value="F:DNA binding"/>
    <property type="evidence" value="ECO:0007669"/>
    <property type="project" value="InterPro"/>
</dbReference>
<dbReference type="AlphaFoldDB" id="A0A2C5YI72"/>
<reference evidence="5 6" key="1">
    <citation type="submission" date="2017-06" db="EMBL/GenBank/DDBJ databases">
        <title>Ant-infecting Ophiocordyceps genomes reveal a high diversity of potential behavioral manipulation genes and a possible major role for enterotoxins.</title>
        <authorList>
            <person name="De Bekker C."/>
            <person name="Evans H.C."/>
            <person name="Brachmann A."/>
            <person name="Hughes D.P."/>
        </authorList>
    </citation>
    <scope>NUCLEOTIDE SEQUENCE [LARGE SCALE GENOMIC DNA]</scope>
    <source>
        <strain evidence="5 6">Map64</strain>
    </source>
</reference>
<dbReference type="InterPro" id="IPR028211">
    <property type="entry name" value="Ntr2"/>
</dbReference>
<dbReference type="InterPro" id="IPR012890">
    <property type="entry name" value="GCFC2-like"/>
</dbReference>
<organism evidence="5 6">
    <name type="scientific">Ophiocordyceps australis</name>
    <dbReference type="NCBI Taxonomy" id="1399860"/>
    <lineage>
        <taxon>Eukaryota</taxon>
        <taxon>Fungi</taxon>
        <taxon>Dikarya</taxon>
        <taxon>Ascomycota</taxon>
        <taxon>Pezizomycotina</taxon>
        <taxon>Sordariomycetes</taxon>
        <taxon>Hypocreomycetidae</taxon>
        <taxon>Hypocreales</taxon>
        <taxon>Ophiocordycipitaceae</taxon>
        <taxon>Ophiocordyceps</taxon>
    </lineage>
</organism>
<protein>
    <recommendedName>
        <fullName evidence="7">Nineteen complex-related protein 2 domain-containing protein</fullName>
    </recommendedName>
</protein>
<feature type="region of interest" description="Disordered" evidence="4">
    <location>
        <begin position="1"/>
        <end position="73"/>
    </location>
</feature>
<feature type="region of interest" description="Disordered" evidence="4">
    <location>
        <begin position="412"/>
        <end position="454"/>
    </location>
</feature>
<dbReference type="Pfam" id="PF15458">
    <property type="entry name" value="NTR2"/>
    <property type="match status" value="1"/>
</dbReference>
<feature type="compositionally biased region" description="Basic and acidic residues" evidence="4">
    <location>
        <begin position="248"/>
        <end position="257"/>
    </location>
</feature>
<evidence type="ECO:0000256" key="3">
    <source>
        <dbReference type="SAM" id="Coils"/>
    </source>
</evidence>
<keyword evidence="3" id="KW-0175">Coiled coil</keyword>
<dbReference type="PANTHER" id="PTHR12214">
    <property type="entry name" value="GC-RICH SEQUENCE DNA-BINDING FACTOR"/>
    <property type="match status" value="1"/>
</dbReference>
<name>A0A2C5YI72_9HYPO</name>
<dbReference type="GO" id="GO:0071008">
    <property type="term" value="C:U2-type post-mRNA release spliceosomal complex"/>
    <property type="evidence" value="ECO:0007669"/>
    <property type="project" value="InterPro"/>
</dbReference>
<gene>
    <name evidence="5" type="ORF">CDD81_86</name>
</gene>
<dbReference type="EMBL" id="NJET01000001">
    <property type="protein sequence ID" value="PHH67323.1"/>
    <property type="molecule type" value="Genomic_DNA"/>
</dbReference>
<feature type="region of interest" description="Disordered" evidence="4">
    <location>
        <begin position="105"/>
        <end position="135"/>
    </location>
</feature>
<comment type="caution">
    <text evidence="5">The sequence shown here is derived from an EMBL/GenBank/DDBJ whole genome shotgun (WGS) entry which is preliminary data.</text>
</comment>
<evidence type="ECO:0000256" key="2">
    <source>
        <dbReference type="ARBA" id="ARBA00023242"/>
    </source>
</evidence>
<evidence type="ECO:0000256" key="1">
    <source>
        <dbReference type="ARBA" id="ARBA00004123"/>
    </source>
</evidence>
<evidence type="ECO:0000313" key="5">
    <source>
        <dbReference type="EMBL" id="PHH67323.1"/>
    </source>
</evidence>
<dbReference type="GO" id="GO:0000390">
    <property type="term" value="P:spliceosomal complex disassembly"/>
    <property type="evidence" value="ECO:0007669"/>
    <property type="project" value="InterPro"/>
</dbReference>
<evidence type="ECO:0000256" key="4">
    <source>
        <dbReference type="SAM" id="MobiDB-lite"/>
    </source>
</evidence>